<keyword evidence="1" id="KW-1133">Transmembrane helix</keyword>
<organism evidence="2">
    <name type="scientific">Diacronema lutheri</name>
    <name type="common">Unicellular marine alga</name>
    <name type="synonym">Monochrysis lutheri</name>
    <dbReference type="NCBI Taxonomy" id="2081491"/>
    <lineage>
        <taxon>Eukaryota</taxon>
        <taxon>Haptista</taxon>
        <taxon>Haptophyta</taxon>
        <taxon>Pavlovophyceae</taxon>
        <taxon>Pavlovales</taxon>
        <taxon>Pavlovaceae</taxon>
        <taxon>Diacronema</taxon>
    </lineage>
</organism>
<accession>A0A7R9UK43</accession>
<feature type="transmembrane region" description="Helical" evidence="1">
    <location>
        <begin position="283"/>
        <end position="303"/>
    </location>
</feature>
<evidence type="ECO:0000256" key="1">
    <source>
        <dbReference type="SAM" id="Phobius"/>
    </source>
</evidence>
<proteinExistence type="predicted"/>
<keyword evidence="1" id="KW-0472">Membrane</keyword>
<evidence type="ECO:0000313" key="2">
    <source>
        <dbReference type="EMBL" id="CAD8267914.1"/>
    </source>
</evidence>
<sequence length="306" mass="33032">MEIASIHTTMRSVYLVIVAQLAVLCGAFRAPTALRRASSPSLLVRTRAAMSEPQTSLKFEELPEDIEDAPALSQAEAMEIAMGRADLDDGPAAAEVQVKPALLLRPESELSETELRDRKRMEAVKKYAPWMADAVSPEAIAQREAAERERKENKREKLVGNRIDPAKQELSGTGLKLRVSSAEAGGDVQLEWSTGGEDSNLGFIVSRKSAADPDFVDIASYDTFQSLRSKGAAGGQYTFVDENVAPGSYLYKVMDVAVGSKFMTEVCRRGIEVETTSEQTSTVALVAGFAAVAGVLFAITNVLDPQ</sequence>
<dbReference type="AlphaFoldDB" id="A0A7R9UK43"/>
<protein>
    <submittedName>
        <fullName evidence="2">Uncharacterized protein</fullName>
    </submittedName>
</protein>
<reference evidence="2" key="1">
    <citation type="submission" date="2021-01" db="EMBL/GenBank/DDBJ databases">
        <authorList>
            <person name="Corre E."/>
            <person name="Pelletier E."/>
            <person name="Niang G."/>
            <person name="Scheremetjew M."/>
            <person name="Finn R."/>
            <person name="Kale V."/>
            <person name="Holt S."/>
            <person name="Cochrane G."/>
            <person name="Meng A."/>
            <person name="Brown T."/>
            <person name="Cohen L."/>
        </authorList>
    </citation>
    <scope>NUCLEOTIDE SEQUENCE</scope>
    <source>
        <strain evidence="2">RCC1537</strain>
    </source>
</reference>
<name>A0A7R9UK43_DIALT</name>
<dbReference type="EMBL" id="HBEB01003429">
    <property type="protein sequence ID" value="CAD8267914.1"/>
    <property type="molecule type" value="Transcribed_RNA"/>
</dbReference>
<gene>
    <name evidence="2" type="ORF">PLUT1463_LOCUS2228</name>
</gene>
<keyword evidence="1" id="KW-0812">Transmembrane</keyword>